<dbReference type="PANTHER" id="PTHR45648">
    <property type="entry name" value="GDSL LIPASE/ACYLHYDROLASE FAMILY PROTEIN (AFU_ORTHOLOGUE AFUA_4G14700)"/>
    <property type="match status" value="1"/>
</dbReference>
<keyword evidence="2" id="KW-0378">Hydrolase</keyword>
<name>A0A2Z6MG71_TRISU</name>
<evidence type="ECO:0000256" key="3">
    <source>
        <dbReference type="ARBA" id="ARBA00022963"/>
    </source>
</evidence>
<sequence length="234" mass="25883">MKPQFADKIGLTSILPFYAQNGSLNEILGGLNFGSTQAMIMNPGSYSHQSLNQQLRQMTNAMRYLYEANARKIICLGVLPLGCAPRIAWESNQTSDGDIINGNGCVDNVNNWVLEYNRLLNEHIIKLNTEFSDAHIVFCDVYTGILEIINKPRFYGFEDTKSACCGLGLNGAMIGCISTELACNQASAHAWWDLLNPTEAVNSILAEAAWSNQPIPDLCRPFTIHELVHTKSNL</sequence>
<dbReference type="GO" id="GO:0016042">
    <property type="term" value="P:lipid catabolic process"/>
    <property type="evidence" value="ECO:0007669"/>
    <property type="project" value="UniProtKB-KW"/>
</dbReference>
<keyword evidence="5" id="KW-1185">Reference proteome</keyword>
<keyword evidence="3" id="KW-0443">Lipid metabolism</keyword>
<keyword evidence="3" id="KW-0442">Lipid degradation</keyword>
<dbReference type="InterPro" id="IPR051058">
    <property type="entry name" value="GDSL_Est/Lipase"/>
</dbReference>
<evidence type="ECO:0000256" key="2">
    <source>
        <dbReference type="ARBA" id="ARBA00022801"/>
    </source>
</evidence>
<dbReference type="GO" id="GO:0016788">
    <property type="term" value="F:hydrolase activity, acting on ester bonds"/>
    <property type="evidence" value="ECO:0007669"/>
    <property type="project" value="InterPro"/>
</dbReference>
<comment type="similarity">
    <text evidence="1">Belongs to the 'GDSL' lipolytic enzyme family.</text>
</comment>
<protein>
    <recommendedName>
        <fullName evidence="6">GDSL esterase/lipase</fullName>
    </recommendedName>
</protein>
<dbReference type="InterPro" id="IPR036514">
    <property type="entry name" value="SGNH_hydro_sf"/>
</dbReference>
<gene>
    <name evidence="4" type="ORF">TSUD_111250</name>
</gene>
<dbReference type="InterPro" id="IPR001087">
    <property type="entry name" value="GDSL"/>
</dbReference>
<evidence type="ECO:0000256" key="1">
    <source>
        <dbReference type="ARBA" id="ARBA00008668"/>
    </source>
</evidence>
<proteinExistence type="inferred from homology"/>
<dbReference type="Pfam" id="PF00657">
    <property type="entry name" value="Lipase_GDSL"/>
    <property type="match status" value="1"/>
</dbReference>
<evidence type="ECO:0000313" key="4">
    <source>
        <dbReference type="EMBL" id="GAU21985.1"/>
    </source>
</evidence>
<reference evidence="5" key="1">
    <citation type="journal article" date="2017" name="Front. Plant Sci.">
        <title>Climate Clever Clovers: New Paradigm to Reduce the Environmental Footprint of Ruminants by Breeding Low Methanogenic Forages Utilizing Haplotype Variation.</title>
        <authorList>
            <person name="Kaur P."/>
            <person name="Appels R."/>
            <person name="Bayer P.E."/>
            <person name="Keeble-Gagnere G."/>
            <person name="Wang J."/>
            <person name="Hirakawa H."/>
            <person name="Shirasawa K."/>
            <person name="Vercoe P."/>
            <person name="Stefanova K."/>
            <person name="Durmic Z."/>
            <person name="Nichols P."/>
            <person name="Revell C."/>
            <person name="Isobe S.N."/>
            <person name="Edwards D."/>
            <person name="Erskine W."/>
        </authorList>
    </citation>
    <scope>NUCLEOTIDE SEQUENCE [LARGE SCALE GENOMIC DNA]</scope>
    <source>
        <strain evidence="5">cv. Daliak</strain>
    </source>
</reference>
<evidence type="ECO:0008006" key="6">
    <source>
        <dbReference type="Google" id="ProtNLM"/>
    </source>
</evidence>
<dbReference type="EMBL" id="DF973240">
    <property type="protein sequence ID" value="GAU21985.1"/>
    <property type="molecule type" value="Genomic_DNA"/>
</dbReference>
<dbReference type="PANTHER" id="PTHR45648:SF7">
    <property type="entry name" value="OS12G0126100 PROTEIN"/>
    <property type="match status" value="1"/>
</dbReference>
<dbReference type="Proteomes" id="UP000242715">
    <property type="component" value="Unassembled WGS sequence"/>
</dbReference>
<organism evidence="4 5">
    <name type="scientific">Trifolium subterraneum</name>
    <name type="common">Subterranean clover</name>
    <dbReference type="NCBI Taxonomy" id="3900"/>
    <lineage>
        <taxon>Eukaryota</taxon>
        <taxon>Viridiplantae</taxon>
        <taxon>Streptophyta</taxon>
        <taxon>Embryophyta</taxon>
        <taxon>Tracheophyta</taxon>
        <taxon>Spermatophyta</taxon>
        <taxon>Magnoliopsida</taxon>
        <taxon>eudicotyledons</taxon>
        <taxon>Gunneridae</taxon>
        <taxon>Pentapetalae</taxon>
        <taxon>rosids</taxon>
        <taxon>fabids</taxon>
        <taxon>Fabales</taxon>
        <taxon>Fabaceae</taxon>
        <taxon>Papilionoideae</taxon>
        <taxon>50 kb inversion clade</taxon>
        <taxon>NPAAA clade</taxon>
        <taxon>Hologalegina</taxon>
        <taxon>IRL clade</taxon>
        <taxon>Trifolieae</taxon>
        <taxon>Trifolium</taxon>
    </lineage>
</organism>
<dbReference type="OrthoDB" id="1600564at2759"/>
<dbReference type="AlphaFoldDB" id="A0A2Z6MG71"/>
<accession>A0A2Z6MG71</accession>
<dbReference type="Gene3D" id="3.40.50.1110">
    <property type="entry name" value="SGNH hydrolase"/>
    <property type="match status" value="1"/>
</dbReference>
<evidence type="ECO:0000313" key="5">
    <source>
        <dbReference type="Proteomes" id="UP000242715"/>
    </source>
</evidence>